<keyword evidence="3" id="KW-1185">Reference proteome</keyword>
<dbReference type="InParanoid" id="A0A177CXD4"/>
<dbReference type="PANTHER" id="PTHR37017:SF13">
    <property type="entry name" value="AB HYDROLASE-1 DOMAIN-CONTAINING PROTEIN"/>
    <property type="match status" value="1"/>
</dbReference>
<evidence type="ECO:0000313" key="2">
    <source>
        <dbReference type="EMBL" id="OAG11520.1"/>
    </source>
</evidence>
<gene>
    <name evidence="2" type="ORF">CC84DRAFT_39396</name>
</gene>
<dbReference type="Gene3D" id="3.40.50.1820">
    <property type="entry name" value="alpha/beta hydrolase"/>
    <property type="match status" value="1"/>
</dbReference>
<dbReference type="Proteomes" id="UP000077069">
    <property type="component" value="Unassembled WGS sequence"/>
</dbReference>
<feature type="domain" description="AB hydrolase-1" evidence="1">
    <location>
        <begin position="7"/>
        <end position="232"/>
    </location>
</feature>
<dbReference type="Pfam" id="PF12697">
    <property type="entry name" value="Abhydrolase_6"/>
    <property type="match status" value="1"/>
</dbReference>
<dbReference type="InterPro" id="IPR000073">
    <property type="entry name" value="AB_hydrolase_1"/>
</dbReference>
<accession>A0A177CXD4</accession>
<evidence type="ECO:0000313" key="3">
    <source>
        <dbReference type="Proteomes" id="UP000077069"/>
    </source>
</evidence>
<reference evidence="2 3" key="1">
    <citation type="submission" date="2016-05" db="EMBL/GenBank/DDBJ databases">
        <title>Comparative analysis of secretome profiles of manganese(II)-oxidizing ascomycete fungi.</title>
        <authorList>
            <consortium name="DOE Joint Genome Institute"/>
            <person name="Zeiner C.A."/>
            <person name="Purvine S.O."/>
            <person name="Zink E.M."/>
            <person name="Wu S."/>
            <person name="Pasa-Tolic L."/>
            <person name="Chaput D.L."/>
            <person name="Haridas S."/>
            <person name="Grigoriev I.V."/>
            <person name="Santelli C.M."/>
            <person name="Hansel C.M."/>
        </authorList>
    </citation>
    <scope>NUCLEOTIDE SEQUENCE [LARGE SCALE GENOMIC DNA]</scope>
    <source>
        <strain evidence="2 3">AP3s5-JAC2a</strain>
    </source>
</reference>
<name>A0A177CXD4_9PLEO</name>
<dbReference type="SUPFAM" id="SSF53474">
    <property type="entry name" value="alpha/beta-Hydrolases"/>
    <property type="match status" value="1"/>
</dbReference>
<dbReference type="InterPro" id="IPR029058">
    <property type="entry name" value="AB_hydrolase_fold"/>
</dbReference>
<dbReference type="PANTHER" id="PTHR37017">
    <property type="entry name" value="AB HYDROLASE-1 DOMAIN-CONTAINING PROTEIN-RELATED"/>
    <property type="match status" value="1"/>
</dbReference>
<dbReference type="GO" id="GO:0016787">
    <property type="term" value="F:hydrolase activity"/>
    <property type="evidence" value="ECO:0007669"/>
    <property type="project" value="UniProtKB-KW"/>
</dbReference>
<dbReference type="EMBL" id="KV441548">
    <property type="protein sequence ID" value="OAG11520.1"/>
    <property type="molecule type" value="Genomic_DNA"/>
</dbReference>
<dbReference type="InterPro" id="IPR052897">
    <property type="entry name" value="Sec-Metab_Biosynth_Hydrolase"/>
</dbReference>
<organism evidence="2 3">
    <name type="scientific">Paraphaeosphaeria sporulosa</name>
    <dbReference type="NCBI Taxonomy" id="1460663"/>
    <lineage>
        <taxon>Eukaryota</taxon>
        <taxon>Fungi</taxon>
        <taxon>Dikarya</taxon>
        <taxon>Ascomycota</taxon>
        <taxon>Pezizomycotina</taxon>
        <taxon>Dothideomycetes</taxon>
        <taxon>Pleosporomycetidae</taxon>
        <taxon>Pleosporales</taxon>
        <taxon>Massarineae</taxon>
        <taxon>Didymosphaeriaceae</taxon>
        <taxon>Paraphaeosphaeria</taxon>
    </lineage>
</organism>
<proteinExistence type="predicted"/>
<protein>
    <submittedName>
        <fullName evidence="2">Alpha/beta-hydrolase</fullName>
    </submittedName>
</protein>
<dbReference type="OrthoDB" id="1263307at2759"/>
<dbReference type="AlphaFoldDB" id="A0A177CXD4"/>
<dbReference type="GeneID" id="28769523"/>
<dbReference type="RefSeq" id="XP_018041885.1">
    <property type="nucleotide sequence ID" value="XM_018186037.1"/>
</dbReference>
<keyword evidence="2" id="KW-0378">Hydrolase</keyword>
<evidence type="ECO:0000259" key="1">
    <source>
        <dbReference type="Pfam" id="PF12697"/>
    </source>
</evidence>
<dbReference type="STRING" id="1460663.A0A177CXD4"/>
<sequence>MAAMNTILFVPGAWHRAKCFSDVAALLKQSGYNTELIELPSVGPSKHLENFDRDVAVIRERVEKARAAGQKVTIVAHSYGGLPTTEAGKYFTRGEVSQLVYLASFIIPEGSSLISAFGGNDLPWFDVSEDGTEVRPKHPEAIFYNDMSEEAQANAVANLAPHSYRVFHSALTYAAWKHVPTTYVYCSRDAAIPLEIQKTMVERTAQGFPIRTQELDASHSPFLSLPRETADAIERAVLGG</sequence>